<gene>
    <name evidence="6" type="ORF">RHABOEDO_000485</name>
</gene>
<dbReference type="Proteomes" id="UP000826014">
    <property type="component" value="Chromosome"/>
</dbReference>
<dbReference type="PROSITE" id="PS51194">
    <property type="entry name" value="HELICASE_CTER"/>
    <property type="match status" value="1"/>
</dbReference>
<dbReference type="Pfam" id="PF00176">
    <property type="entry name" value="SNF2-rel_dom"/>
    <property type="match status" value="1"/>
</dbReference>
<dbReference type="InterPro" id="IPR014001">
    <property type="entry name" value="Helicase_ATP-bd"/>
</dbReference>
<sequence>MSEFSFSQKNLTKAKQLLLEQSVRKILFSEATYQIEIFDKENTHSFSPFLHIDDQGKILEGFCSCDEAEETQSCAHLAAAYLTIFNGNLQPLHVRFRHSFWNCLCQIFCSRHGYKTNVLRKKEKAYEIKSSTNKLLFHIKSLTAATKKYLHTLFFERTIETEETSLKFSNLTPEELQLWKEGNPSHRLKYELCFWSDLAKWLMLLQERKKPYTISFEEKEKQLPDWLTIQFTGLLKIKCYLSEVHWPQLIPVLKTVDSPLIVHGQPYSYIRAIHYNEVDKKLFIEMDQSQKQQQEEKAKGTSVGDFVFIPKKGFFPATIDPIFEQREISAQKIGKIFFKHAPILQRFLNKPMHLGNNCIQYDLFFDIEERLHIECFLFEKKDLQKKSSARFGNWVYLEKKGFFRVENWLFDGITKIIERADVSEFVSQHRAWLNNFPLFQTHVYTIESQLRFFVTASKQLKFESAIEILEAEDKISDFGAWIYVKDQGFFAKRTQLQAGSIHSGLTIEKDRIAEFIQMHREELEGIKGFFSPICPILKSGYEISLKNGQIFVQSVMQFLPEYQDKNVQVFDEFTYVENQGFYEIAFEQQLKKKYVPSAFIPKEQEANFVLYDLNTLVDQIIVLQKELTKPHSLQLEIRNLEHKKKKSHFQWHMRLVFISELGEVDAKEIWQAIMGNRPYLFTPAGLIILKQSRFNWLKAIRKQQWDAKSFLKCTTLDWLRLTVFEEIKAPEGRSTQAVQTRKWLESISQFETQTPMDLTGFQSRLRAYQETGVNWLWFLYTYGLSGMLCDEMGLGKTHQAMGLIAAVFNYLQKRAKFLVVCPTSVIYHWEELLKNFLPKVRVLTFYGVGRNFDLFTTQADLLLTSYGVLRSEKTLLSQYTFDLIIFDEVQNAKNSQSQTHKALKTLHAHMRLGLTGTPIENSLLELRSLFEVIVPGYLPQEAHFKHLFVNPIEKGQDQARKALLKRLVDPFILRRKKKEVLLELPEKIEEISYCDLSEEQKKMYKAAFFQQKSQLMQQIEDEKKPLPYLHVFALLSTLKQICDHPCLINKQFDEFHKHQSGKWDLFVQLLQETRDSGQKLVVFSQYLNMLNLIEKYLKEQNIGFAGIRGSTRNRREMLDRFKQDPACVVFVASLQAAGVGVDLVSASVVIHYDRWWNPARENQATDRVHRIGQNRGVQVFKLVTKNTIEEHIHKLIEKKQALMEGVIEFTDQDQIKKLNREELIHLVHLIDQDVKKI</sequence>
<feature type="domain" description="SWIM-type" evidence="3">
    <location>
        <begin position="48"/>
        <end position="85"/>
    </location>
</feature>
<dbReference type="InterPro" id="IPR001650">
    <property type="entry name" value="Helicase_C-like"/>
</dbReference>
<evidence type="ECO:0000259" key="5">
    <source>
        <dbReference type="PROSITE" id="PS51194"/>
    </source>
</evidence>
<proteinExistence type="predicted"/>
<evidence type="ECO:0000256" key="2">
    <source>
        <dbReference type="PROSITE-ProRule" id="PRU00325"/>
    </source>
</evidence>
<feature type="domain" description="Helicase C-terminal" evidence="5">
    <location>
        <begin position="1065"/>
        <end position="1219"/>
    </location>
</feature>
<dbReference type="EMBL" id="CP075587">
    <property type="protein sequence ID" value="QYF48347.1"/>
    <property type="molecule type" value="Genomic_DNA"/>
</dbReference>
<protein>
    <submittedName>
        <fullName evidence="6">SNF2 family N-terminal domain</fullName>
    </submittedName>
</protein>
<dbReference type="SMART" id="SM00490">
    <property type="entry name" value="HELICc"/>
    <property type="match status" value="1"/>
</dbReference>
<dbReference type="InterPro" id="IPR000330">
    <property type="entry name" value="SNF2_N"/>
</dbReference>
<evidence type="ECO:0000313" key="7">
    <source>
        <dbReference type="Proteomes" id="UP000826014"/>
    </source>
</evidence>
<dbReference type="PROSITE" id="PS50966">
    <property type="entry name" value="ZF_SWIM"/>
    <property type="match status" value="1"/>
</dbReference>
<keyword evidence="1" id="KW-0378">Hydrolase</keyword>
<accession>A0ABX8UZF7</accession>
<keyword evidence="2" id="KW-0862">Zinc</keyword>
<reference evidence="6 7" key="1">
    <citation type="journal article" date="2022" name="bioRxiv">
        <title>Ecology and evolution of chlamydial symbionts of arthropods.</title>
        <authorList>
            <person name="Halter T."/>
            <person name="Koestlbacher S."/>
            <person name="Collingro A."/>
            <person name="Sixt B.S."/>
            <person name="Toenshoff E.R."/>
            <person name="Hendrickx F."/>
            <person name="Kostanjsek R."/>
            <person name="Horn M."/>
        </authorList>
    </citation>
    <scope>NUCLEOTIDE SEQUENCE [LARGE SCALE GENOMIC DNA]</scope>
    <source>
        <strain evidence="6">W744xW776</strain>
    </source>
</reference>
<evidence type="ECO:0000313" key="6">
    <source>
        <dbReference type="EMBL" id="QYF48347.1"/>
    </source>
</evidence>
<dbReference type="PANTHER" id="PTHR10799">
    <property type="entry name" value="SNF2/RAD54 HELICASE FAMILY"/>
    <property type="match status" value="1"/>
</dbReference>
<evidence type="ECO:0000259" key="3">
    <source>
        <dbReference type="PROSITE" id="PS50966"/>
    </source>
</evidence>
<evidence type="ECO:0000259" key="4">
    <source>
        <dbReference type="PROSITE" id="PS51192"/>
    </source>
</evidence>
<name>A0ABX8UZF7_9BACT</name>
<dbReference type="InterPro" id="IPR038718">
    <property type="entry name" value="SNF2-like_sf"/>
</dbReference>
<dbReference type="Gene3D" id="3.40.50.300">
    <property type="entry name" value="P-loop containing nucleotide triphosphate hydrolases"/>
    <property type="match status" value="1"/>
</dbReference>
<evidence type="ECO:0000256" key="1">
    <source>
        <dbReference type="ARBA" id="ARBA00022801"/>
    </source>
</evidence>
<dbReference type="SUPFAM" id="SSF52540">
    <property type="entry name" value="P-loop containing nucleoside triphosphate hydrolases"/>
    <property type="match status" value="2"/>
</dbReference>
<dbReference type="InterPro" id="IPR027417">
    <property type="entry name" value="P-loop_NTPase"/>
</dbReference>
<dbReference type="InterPro" id="IPR007527">
    <property type="entry name" value="Znf_SWIM"/>
</dbReference>
<dbReference type="SMART" id="SM00487">
    <property type="entry name" value="DEXDc"/>
    <property type="match status" value="1"/>
</dbReference>
<keyword evidence="7" id="KW-1185">Reference proteome</keyword>
<dbReference type="PROSITE" id="PS51192">
    <property type="entry name" value="HELICASE_ATP_BIND_1"/>
    <property type="match status" value="1"/>
</dbReference>
<keyword evidence="2" id="KW-0863">Zinc-finger</keyword>
<organism evidence="6 7">
    <name type="scientific">Candidatus Rhabdochlamydia oedothoracis</name>
    <dbReference type="NCBI Taxonomy" id="2720720"/>
    <lineage>
        <taxon>Bacteria</taxon>
        <taxon>Pseudomonadati</taxon>
        <taxon>Chlamydiota</taxon>
        <taxon>Chlamydiia</taxon>
        <taxon>Parachlamydiales</taxon>
        <taxon>Candidatus Rhabdochlamydiaceae</taxon>
        <taxon>Candidatus Rhabdochlamydia</taxon>
    </lineage>
</organism>
<dbReference type="InterPro" id="IPR049730">
    <property type="entry name" value="SNF2/RAD54-like_C"/>
</dbReference>
<dbReference type="CDD" id="cd18793">
    <property type="entry name" value="SF2_C_SNF"/>
    <property type="match status" value="1"/>
</dbReference>
<feature type="domain" description="Helicase ATP-binding" evidence="4">
    <location>
        <begin position="777"/>
        <end position="936"/>
    </location>
</feature>
<dbReference type="Gene3D" id="3.40.50.10810">
    <property type="entry name" value="Tandem AAA-ATPase domain"/>
    <property type="match status" value="1"/>
</dbReference>
<keyword evidence="2" id="KW-0479">Metal-binding</keyword>
<dbReference type="Pfam" id="PF00271">
    <property type="entry name" value="Helicase_C"/>
    <property type="match status" value="1"/>
</dbReference>